<dbReference type="STRING" id="670.ACZ92_11320"/>
<protein>
    <submittedName>
        <fullName evidence="1">Uncharacterized protein</fullName>
    </submittedName>
</protein>
<dbReference type="AlphaFoldDB" id="A0A227JAR3"/>
<dbReference type="Proteomes" id="UP000214596">
    <property type="component" value="Unassembled WGS sequence"/>
</dbReference>
<dbReference type="Pfam" id="PF05728">
    <property type="entry name" value="UPF0227"/>
    <property type="match status" value="1"/>
</dbReference>
<evidence type="ECO:0000313" key="2">
    <source>
        <dbReference type="Proteomes" id="UP000214596"/>
    </source>
</evidence>
<sequence>SELEKHYDIIWDESQSHKFKKISQHLQAMKEFKNT</sequence>
<dbReference type="InterPro" id="IPR008886">
    <property type="entry name" value="UPF0227/Esterase_YqiA"/>
</dbReference>
<reference evidence="1 2" key="1">
    <citation type="journal article" date="2017" name="Appl. Environ. Microbiol.">
        <title>Parallel evolution of two clades of a major Atlantic endemic Vibrio parahaemolyticus pathogen lineage by independent acquisition of related pathogenicity islands.</title>
        <authorList>
            <person name="Xu F."/>
            <person name="Gonzalez-Escalona N."/>
            <person name="Drees K.P."/>
            <person name="Sebra R.P."/>
            <person name="Cooper V.S."/>
            <person name="Jones S.H."/>
            <person name="Whistler C.A."/>
        </authorList>
    </citation>
    <scope>NUCLEOTIDE SEQUENCE [LARGE SCALE GENOMIC DNA]</scope>
    <source>
        <strain evidence="1 2">MAVP-3</strain>
    </source>
</reference>
<proteinExistence type="predicted"/>
<gene>
    <name evidence="1" type="ORF">CA163_18045</name>
</gene>
<accession>A0A227JAR3</accession>
<feature type="non-terminal residue" evidence="1">
    <location>
        <position position="1"/>
    </location>
</feature>
<evidence type="ECO:0000313" key="1">
    <source>
        <dbReference type="EMBL" id="OXE31444.1"/>
    </source>
</evidence>
<comment type="caution">
    <text evidence="1">The sequence shown here is derived from an EMBL/GenBank/DDBJ whole genome shotgun (WGS) entry which is preliminary data.</text>
</comment>
<name>A0A227JAR3_VIBPH</name>
<organism evidence="1 2">
    <name type="scientific">Vibrio parahaemolyticus</name>
    <dbReference type="NCBI Taxonomy" id="670"/>
    <lineage>
        <taxon>Bacteria</taxon>
        <taxon>Pseudomonadati</taxon>
        <taxon>Pseudomonadota</taxon>
        <taxon>Gammaproteobacteria</taxon>
        <taxon>Vibrionales</taxon>
        <taxon>Vibrionaceae</taxon>
        <taxon>Vibrio</taxon>
    </lineage>
</organism>
<dbReference type="EMBL" id="NIXT01001218">
    <property type="protein sequence ID" value="OXE31444.1"/>
    <property type="molecule type" value="Genomic_DNA"/>
</dbReference>